<dbReference type="InterPro" id="IPR003877">
    <property type="entry name" value="SPRY_dom"/>
</dbReference>
<dbReference type="PROSITE" id="PS50188">
    <property type="entry name" value="B302_SPRY"/>
    <property type="match status" value="1"/>
</dbReference>
<dbReference type="PROSITE" id="PS50835">
    <property type="entry name" value="IG_LIKE"/>
    <property type="match status" value="1"/>
</dbReference>
<feature type="non-terminal residue" evidence="11">
    <location>
        <position position="445"/>
    </location>
</feature>
<dbReference type="InterPro" id="IPR001870">
    <property type="entry name" value="B30.2/SPRY"/>
</dbReference>
<feature type="domain" description="B30.2/SPRY" evidence="9">
    <location>
        <begin position="256"/>
        <end position="445"/>
    </location>
</feature>
<dbReference type="GO" id="GO:0001817">
    <property type="term" value="P:regulation of cytokine production"/>
    <property type="evidence" value="ECO:0007669"/>
    <property type="project" value="TreeGrafter"/>
</dbReference>
<evidence type="ECO:0000256" key="4">
    <source>
        <dbReference type="ARBA" id="ARBA00022729"/>
    </source>
</evidence>
<proteinExistence type="inferred from homology"/>
<keyword evidence="6 8" id="KW-0472">Membrane</keyword>
<dbReference type="InterPro" id="IPR053896">
    <property type="entry name" value="BTN3A2-like_Ig-C"/>
</dbReference>
<dbReference type="InterPro" id="IPR007110">
    <property type="entry name" value="Ig-like_dom"/>
</dbReference>
<protein>
    <submittedName>
        <fullName evidence="11">Butyrophilin-like protein 8</fullName>
    </submittedName>
</protein>
<keyword evidence="3 8" id="KW-0812">Transmembrane</keyword>
<feature type="domain" description="Ig-like" evidence="10">
    <location>
        <begin position="123"/>
        <end position="202"/>
    </location>
</feature>
<evidence type="ECO:0000256" key="3">
    <source>
        <dbReference type="ARBA" id="ARBA00022692"/>
    </source>
</evidence>
<dbReference type="SUPFAM" id="SSF48726">
    <property type="entry name" value="Immunoglobulin"/>
    <property type="match status" value="2"/>
</dbReference>
<evidence type="ECO:0000256" key="5">
    <source>
        <dbReference type="ARBA" id="ARBA00022989"/>
    </source>
</evidence>
<evidence type="ECO:0000256" key="8">
    <source>
        <dbReference type="SAM" id="Phobius"/>
    </source>
</evidence>
<dbReference type="Proteomes" id="UP000006813">
    <property type="component" value="Unassembled WGS sequence"/>
</dbReference>
<evidence type="ECO:0000256" key="1">
    <source>
        <dbReference type="ARBA" id="ARBA00004479"/>
    </source>
</evidence>
<keyword evidence="4" id="KW-0732">Signal</keyword>
<comment type="subcellular location">
    <subcellularLocation>
        <location evidence="1">Membrane</location>
        <topology evidence="1">Single-pass type I membrane protein</topology>
    </subcellularLocation>
</comment>
<dbReference type="Pfam" id="PF00622">
    <property type="entry name" value="SPRY"/>
    <property type="match status" value="1"/>
</dbReference>
<feature type="transmembrane region" description="Helical" evidence="8">
    <location>
        <begin position="218"/>
        <end position="242"/>
    </location>
</feature>
<reference evidence="11 12" key="1">
    <citation type="journal article" date="2011" name="Nature">
        <title>Genome sequencing reveals insights into physiology and longevity of the naked mole rat.</title>
        <authorList>
            <person name="Kim E.B."/>
            <person name="Fang X."/>
            <person name="Fushan A.A."/>
            <person name="Huang Z."/>
            <person name="Lobanov A.V."/>
            <person name="Han L."/>
            <person name="Marino S.M."/>
            <person name="Sun X."/>
            <person name="Turanov A.A."/>
            <person name="Yang P."/>
            <person name="Yim S.H."/>
            <person name="Zhao X."/>
            <person name="Kasaikina M.V."/>
            <person name="Stoletzki N."/>
            <person name="Peng C."/>
            <person name="Polak P."/>
            <person name="Xiong Z."/>
            <person name="Kiezun A."/>
            <person name="Zhu Y."/>
            <person name="Chen Y."/>
            <person name="Kryukov G.V."/>
            <person name="Zhang Q."/>
            <person name="Peshkin L."/>
            <person name="Yang L."/>
            <person name="Bronson R.T."/>
            <person name="Buffenstein R."/>
            <person name="Wang B."/>
            <person name="Han C."/>
            <person name="Li Q."/>
            <person name="Chen L."/>
            <person name="Zhao W."/>
            <person name="Sunyaev S.R."/>
            <person name="Park T.J."/>
            <person name="Zhang G."/>
            <person name="Wang J."/>
            <person name="Gladyshev V.N."/>
        </authorList>
    </citation>
    <scope>NUCLEOTIDE SEQUENCE [LARGE SCALE GENOMIC DNA]</scope>
</reference>
<name>G5B7K3_HETGA</name>
<comment type="similarity">
    <text evidence="2">Belongs to the immunoglobulin superfamily. BTN/MOG family.</text>
</comment>
<keyword evidence="7" id="KW-0393">Immunoglobulin domain</keyword>
<dbReference type="AlphaFoldDB" id="G5B7K3"/>
<keyword evidence="5 8" id="KW-1133">Transmembrane helix</keyword>
<dbReference type="Pfam" id="PF13765">
    <property type="entry name" value="PRY"/>
    <property type="match status" value="1"/>
</dbReference>
<dbReference type="InterPro" id="IPR036179">
    <property type="entry name" value="Ig-like_dom_sf"/>
</dbReference>
<dbReference type="PANTHER" id="PTHR24100">
    <property type="entry name" value="BUTYROPHILIN"/>
    <property type="match status" value="1"/>
</dbReference>
<evidence type="ECO:0000313" key="11">
    <source>
        <dbReference type="EMBL" id="EHB05264.1"/>
    </source>
</evidence>
<dbReference type="Gene3D" id="2.60.40.10">
    <property type="entry name" value="Immunoglobulins"/>
    <property type="match status" value="2"/>
</dbReference>
<dbReference type="InterPro" id="IPR006574">
    <property type="entry name" value="PRY"/>
</dbReference>
<organism evidence="11 12">
    <name type="scientific">Heterocephalus glaber</name>
    <name type="common">Naked mole rat</name>
    <dbReference type="NCBI Taxonomy" id="10181"/>
    <lineage>
        <taxon>Eukaryota</taxon>
        <taxon>Metazoa</taxon>
        <taxon>Chordata</taxon>
        <taxon>Craniata</taxon>
        <taxon>Vertebrata</taxon>
        <taxon>Euteleostomi</taxon>
        <taxon>Mammalia</taxon>
        <taxon>Eutheria</taxon>
        <taxon>Euarchontoglires</taxon>
        <taxon>Glires</taxon>
        <taxon>Rodentia</taxon>
        <taxon>Hystricomorpha</taxon>
        <taxon>Bathyergidae</taxon>
        <taxon>Heterocephalus</taxon>
    </lineage>
</organism>
<dbReference type="InterPro" id="IPR003879">
    <property type="entry name" value="Butyrophylin_SPRY"/>
</dbReference>
<sequence length="445" mass="50760">TGQWQVLGPYKPVEALVGEDIVFSCFLSPEPNAEAMEVMFFKDRFSTVVHLYKDGEDQKYMQVPGYQGRTVLVKDFMADGHVSVALKNITLSDASLYGCWFNSQTYNREAILELKVSALGSTPVISVMGYGDGGIQLLCQSSGWFPQPTVKWKGPKGQVLSSGYKANSDRNNLFNVETSFTFQENTGNLSCSIQLVEHRQVVESRVWVGEMFFKPSSWHLPSILLGILCFGLFVGVTGMIMVNLSVSKGKISAELNWRRTHETAEWGEAQKHAVEVTLDPDTAHPQLYISDLKSVIFKEAPQDVSYTEKRFKRKCVVASQSFKTGQHYWEVDVGHNESWRLGVCRDDVHRWEEDLDLSPIRGYWVLQQREEHDYFMLDLHRITIIPGIHPTRVGIFLDCECRIISFFSVNDQSLIYTMEYPLEGMLRPYILPQTYKESELTPIFI</sequence>
<dbReference type="GO" id="GO:0005102">
    <property type="term" value="F:signaling receptor binding"/>
    <property type="evidence" value="ECO:0007669"/>
    <property type="project" value="TreeGrafter"/>
</dbReference>
<dbReference type="Gene3D" id="2.60.120.920">
    <property type="match status" value="1"/>
</dbReference>
<dbReference type="SMART" id="SM00589">
    <property type="entry name" value="PRY"/>
    <property type="match status" value="1"/>
</dbReference>
<dbReference type="FunFam" id="2.60.40.10:FF:000088">
    <property type="entry name" value="Butyrophilin subfamily 1 member A1"/>
    <property type="match status" value="1"/>
</dbReference>
<evidence type="ECO:0000256" key="7">
    <source>
        <dbReference type="ARBA" id="ARBA00023319"/>
    </source>
</evidence>
<dbReference type="SMART" id="SM00449">
    <property type="entry name" value="SPRY"/>
    <property type="match status" value="1"/>
</dbReference>
<dbReference type="GO" id="GO:0050852">
    <property type="term" value="P:T cell receptor signaling pathway"/>
    <property type="evidence" value="ECO:0007669"/>
    <property type="project" value="TreeGrafter"/>
</dbReference>
<evidence type="ECO:0000259" key="10">
    <source>
        <dbReference type="PROSITE" id="PS50835"/>
    </source>
</evidence>
<dbReference type="InterPro" id="IPR013783">
    <property type="entry name" value="Ig-like_fold"/>
</dbReference>
<dbReference type="EMBL" id="JH168788">
    <property type="protein sequence ID" value="EHB05264.1"/>
    <property type="molecule type" value="Genomic_DNA"/>
</dbReference>
<dbReference type="FunFam" id="2.60.120.920:FF:000073">
    <property type="entry name" value="Butyrophilin like 3"/>
    <property type="match status" value="1"/>
</dbReference>
<accession>G5B7K3</accession>
<dbReference type="STRING" id="10181.G5B7K3"/>
<dbReference type="SUPFAM" id="SSF49899">
    <property type="entry name" value="Concanavalin A-like lectins/glucanases"/>
    <property type="match status" value="1"/>
</dbReference>
<evidence type="ECO:0000259" key="9">
    <source>
        <dbReference type="PROSITE" id="PS50188"/>
    </source>
</evidence>
<evidence type="ECO:0000256" key="2">
    <source>
        <dbReference type="ARBA" id="ARBA00007591"/>
    </source>
</evidence>
<dbReference type="InParanoid" id="G5B7K3"/>
<dbReference type="InterPro" id="IPR043136">
    <property type="entry name" value="B30.2/SPRY_sf"/>
</dbReference>
<dbReference type="InterPro" id="IPR013320">
    <property type="entry name" value="ConA-like_dom_sf"/>
</dbReference>
<dbReference type="PANTHER" id="PTHR24100:SF108">
    <property type="entry name" value="BUTYROPHILIN-LIKE PROTEIN 8"/>
    <property type="match status" value="1"/>
</dbReference>
<dbReference type="Pfam" id="PF22705">
    <property type="entry name" value="C2-set_3"/>
    <property type="match status" value="1"/>
</dbReference>
<dbReference type="PRINTS" id="PR01407">
    <property type="entry name" value="BUTYPHLNCDUF"/>
</dbReference>
<evidence type="ECO:0000313" key="12">
    <source>
        <dbReference type="Proteomes" id="UP000006813"/>
    </source>
</evidence>
<dbReference type="GO" id="GO:0009897">
    <property type="term" value="C:external side of plasma membrane"/>
    <property type="evidence" value="ECO:0007669"/>
    <property type="project" value="TreeGrafter"/>
</dbReference>
<dbReference type="InterPro" id="IPR050504">
    <property type="entry name" value="IgSF_BTN/MOG"/>
</dbReference>
<feature type="non-terminal residue" evidence="11">
    <location>
        <position position="1"/>
    </location>
</feature>
<dbReference type="FunFam" id="2.60.40.10:FF:000208">
    <property type="entry name" value="Butyrophilin subfamily 1 member A1"/>
    <property type="match status" value="1"/>
</dbReference>
<evidence type="ECO:0000256" key="6">
    <source>
        <dbReference type="ARBA" id="ARBA00023136"/>
    </source>
</evidence>
<gene>
    <name evidence="11" type="ORF">GW7_17974</name>
</gene>
<dbReference type="eggNOG" id="KOG2177">
    <property type="taxonomic scope" value="Eukaryota"/>
</dbReference>